<dbReference type="GO" id="GO:0006355">
    <property type="term" value="P:regulation of DNA-templated transcription"/>
    <property type="evidence" value="ECO:0007669"/>
    <property type="project" value="InterPro"/>
</dbReference>
<dbReference type="Pfam" id="PF05920">
    <property type="entry name" value="Homeobox_KN"/>
    <property type="match status" value="1"/>
</dbReference>
<feature type="domain" description="Homeobox" evidence="5">
    <location>
        <begin position="195"/>
        <end position="258"/>
    </location>
</feature>
<proteinExistence type="predicted"/>
<dbReference type="GO" id="GO:0005634">
    <property type="term" value="C:nucleus"/>
    <property type="evidence" value="ECO:0007669"/>
    <property type="project" value="UniProtKB-SubCell"/>
</dbReference>
<dbReference type="SMART" id="SM00389">
    <property type="entry name" value="HOX"/>
    <property type="match status" value="1"/>
</dbReference>
<dbReference type="Gene3D" id="1.10.10.60">
    <property type="entry name" value="Homeodomain-like"/>
    <property type="match status" value="1"/>
</dbReference>
<evidence type="ECO:0000256" key="3">
    <source>
        <dbReference type="ARBA" id="ARBA00023242"/>
    </source>
</evidence>
<organism evidence="6">
    <name type="scientific">Hydatigena taeniaeformis</name>
    <name type="common">Feline tapeworm</name>
    <name type="synonym">Taenia taeniaeformis</name>
    <dbReference type="NCBI Taxonomy" id="6205"/>
    <lineage>
        <taxon>Eukaryota</taxon>
        <taxon>Metazoa</taxon>
        <taxon>Spiralia</taxon>
        <taxon>Lophotrochozoa</taxon>
        <taxon>Platyhelminthes</taxon>
        <taxon>Cestoda</taxon>
        <taxon>Eucestoda</taxon>
        <taxon>Cyclophyllidea</taxon>
        <taxon>Taeniidae</taxon>
        <taxon>Hydatigera</taxon>
    </lineage>
</organism>
<evidence type="ECO:0000313" key="6">
    <source>
        <dbReference type="WBParaSite" id="TTAC_0000407001-mRNA-1"/>
    </source>
</evidence>
<reference evidence="6" key="1">
    <citation type="submission" date="2017-02" db="UniProtKB">
        <authorList>
            <consortium name="WormBaseParasite"/>
        </authorList>
    </citation>
    <scope>IDENTIFICATION</scope>
</reference>
<dbReference type="PANTHER" id="PTHR11850">
    <property type="entry name" value="HOMEOBOX PROTEIN TRANSCRIPTION FACTORS"/>
    <property type="match status" value="1"/>
</dbReference>
<dbReference type="CDD" id="cd00086">
    <property type="entry name" value="homeodomain"/>
    <property type="match status" value="1"/>
</dbReference>
<evidence type="ECO:0000256" key="1">
    <source>
        <dbReference type="ARBA" id="ARBA00023125"/>
    </source>
</evidence>
<evidence type="ECO:0000259" key="5">
    <source>
        <dbReference type="PROSITE" id="PS50071"/>
    </source>
</evidence>
<keyword evidence="2 4" id="KW-0371">Homeobox</keyword>
<dbReference type="AlphaFoldDB" id="A0A0R3WTI0"/>
<feature type="DNA-binding region" description="Homeobox" evidence="4">
    <location>
        <begin position="197"/>
        <end position="259"/>
    </location>
</feature>
<dbReference type="STRING" id="6205.A0A0R3WTI0"/>
<comment type="subcellular location">
    <subcellularLocation>
        <location evidence="4">Nucleus</location>
    </subcellularLocation>
</comment>
<sequence length="305" mass="34460">LEESGFVDYNSQSTQNIYDTALASAPPPPLPSLPSAHPSISEYLPSTFMPTDTSSYLQVRGDESFSAKYTNNGGEFLGDNPLEDQILPSLSEQSYDYGMPSASATQSFHSTAYAMEPAEEHRLGESENHSFRPFIQDSHPTIYTYRSLAQSTPQQNEGFKFDNQIYMTQEFGGADTSDTQTRISDDLQTSNDTQKGRTAPNSQLNPNAVAIMDEWYRAHLDRPYPNKEEKMRMAIAGDITETQVGSWFANRRNRSNNTRPKQNMKRLKVAIWNLCCEYQEMCNGLVNATEMQARIISLIERHTKF</sequence>
<name>A0A0R3WTI0_HYDTA</name>
<dbReference type="InterPro" id="IPR001356">
    <property type="entry name" value="HD"/>
</dbReference>
<dbReference type="SUPFAM" id="SSF46689">
    <property type="entry name" value="Homeodomain-like"/>
    <property type="match status" value="1"/>
</dbReference>
<keyword evidence="1 4" id="KW-0238">DNA-binding</keyword>
<dbReference type="InterPro" id="IPR009057">
    <property type="entry name" value="Homeodomain-like_sf"/>
</dbReference>
<dbReference type="WBParaSite" id="TTAC_0000407001-mRNA-1">
    <property type="protein sequence ID" value="TTAC_0000407001-mRNA-1"/>
    <property type="gene ID" value="TTAC_0000407001"/>
</dbReference>
<dbReference type="InterPro" id="IPR008422">
    <property type="entry name" value="KN_HD"/>
</dbReference>
<dbReference type="GO" id="GO:0003677">
    <property type="term" value="F:DNA binding"/>
    <property type="evidence" value="ECO:0007669"/>
    <property type="project" value="UniProtKB-UniRule"/>
</dbReference>
<evidence type="ECO:0000256" key="4">
    <source>
        <dbReference type="PROSITE-ProRule" id="PRU00108"/>
    </source>
</evidence>
<accession>A0A0R3WTI0</accession>
<dbReference type="InterPro" id="IPR050224">
    <property type="entry name" value="TALE_homeobox"/>
</dbReference>
<evidence type="ECO:0000256" key="2">
    <source>
        <dbReference type="ARBA" id="ARBA00023155"/>
    </source>
</evidence>
<keyword evidence="3 4" id="KW-0539">Nucleus</keyword>
<protein>
    <submittedName>
        <fullName evidence="6">Homeobox domain-containing protein</fullName>
    </submittedName>
</protein>
<dbReference type="PROSITE" id="PS50071">
    <property type="entry name" value="HOMEOBOX_2"/>
    <property type="match status" value="1"/>
</dbReference>